<keyword evidence="2" id="KW-1185">Reference proteome</keyword>
<evidence type="ECO:0000313" key="1">
    <source>
        <dbReference type="EMBL" id="TFK65080.1"/>
    </source>
</evidence>
<sequence>MTENAMIIAQLDAEIELLENQLILLRRTRNSHTLVNKLPPEVLSEVFLEVQHSDGVARETYNVIPMTHVCHDWRELALDCASLWCHIDGSVAKWLDFCWDRSKEADLIIDLPYSILEFPIVATLNQQNHLHQTQAVRLRNNHNRTVFPLLQNTDYAFPRLEAVWLHKFELSGPAFSGGAPRLRILVLEDCRVYPSAIKSFSTVTTLVLTRPFDGFLQVQDAITLLSCLPQVERLLLGQLHSQSTSQPLPPCHLPHLIFLSLAQVTDKWLTQFLSSINFPDVATVMVGLSANRNCVEVSRVLSRYIQGHDCLTMMSGTPDSLRLDFSTLGRPSASGHHFVLDLLFRTGQKDIFASDVLRTILPKLPLDSIERLDLTYDDRLHQEHFCFEHFLNVEILRISDIHFLLSLKFKSQDPQRFGSSNLAPALRKLIFGSPFDPATLPQDDQLALLQTLDARAMVGLVDVIMENRNVQLRARHLPDQTVVWDTVPVEGYQPDMSLKLSDALNDWYKLTTQ</sequence>
<dbReference type="Proteomes" id="UP000308600">
    <property type="component" value="Unassembled WGS sequence"/>
</dbReference>
<evidence type="ECO:0000313" key="2">
    <source>
        <dbReference type="Proteomes" id="UP000308600"/>
    </source>
</evidence>
<gene>
    <name evidence="1" type="ORF">BDN72DRAFT_962785</name>
</gene>
<organism evidence="1 2">
    <name type="scientific">Pluteus cervinus</name>
    <dbReference type="NCBI Taxonomy" id="181527"/>
    <lineage>
        <taxon>Eukaryota</taxon>
        <taxon>Fungi</taxon>
        <taxon>Dikarya</taxon>
        <taxon>Basidiomycota</taxon>
        <taxon>Agaricomycotina</taxon>
        <taxon>Agaricomycetes</taxon>
        <taxon>Agaricomycetidae</taxon>
        <taxon>Agaricales</taxon>
        <taxon>Pluteineae</taxon>
        <taxon>Pluteaceae</taxon>
        <taxon>Pluteus</taxon>
    </lineage>
</organism>
<protein>
    <submittedName>
        <fullName evidence="1">Uncharacterized protein</fullName>
    </submittedName>
</protein>
<dbReference type="EMBL" id="ML208449">
    <property type="protein sequence ID" value="TFK65080.1"/>
    <property type="molecule type" value="Genomic_DNA"/>
</dbReference>
<reference evidence="1 2" key="1">
    <citation type="journal article" date="2019" name="Nat. Ecol. Evol.">
        <title>Megaphylogeny resolves global patterns of mushroom evolution.</title>
        <authorList>
            <person name="Varga T."/>
            <person name="Krizsan K."/>
            <person name="Foldi C."/>
            <person name="Dima B."/>
            <person name="Sanchez-Garcia M."/>
            <person name="Sanchez-Ramirez S."/>
            <person name="Szollosi G.J."/>
            <person name="Szarkandi J.G."/>
            <person name="Papp V."/>
            <person name="Albert L."/>
            <person name="Andreopoulos W."/>
            <person name="Angelini C."/>
            <person name="Antonin V."/>
            <person name="Barry K.W."/>
            <person name="Bougher N.L."/>
            <person name="Buchanan P."/>
            <person name="Buyck B."/>
            <person name="Bense V."/>
            <person name="Catcheside P."/>
            <person name="Chovatia M."/>
            <person name="Cooper J."/>
            <person name="Damon W."/>
            <person name="Desjardin D."/>
            <person name="Finy P."/>
            <person name="Geml J."/>
            <person name="Haridas S."/>
            <person name="Hughes K."/>
            <person name="Justo A."/>
            <person name="Karasinski D."/>
            <person name="Kautmanova I."/>
            <person name="Kiss B."/>
            <person name="Kocsube S."/>
            <person name="Kotiranta H."/>
            <person name="LaButti K.M."/>
            <person name="Lechner B.E."/>
            <person name="Liimatainen K."/>
            <person name="Lipzen A."/>
            <person name="Lukacs Z."/>
            <person name="Mihaltcheva S."/>
            <person name="Morgado L.N."/>
            <person name="Niskanen T."/>
            <person name="Noordeloos M.E."/>
            <person name="Ohm R.A."/>
            <person name="Ortiz-Santana B."/>
            <person name="Ovrebo C."/>
            <person name="Racz N."/>
            <person name="Riley R."/>
            <person name="Savchenko A."/>
            <person name="Shiryaev A."/>
            <person name="Soop K."/>
            <person name="Spirin V."/>
            <person name="Szebenyi C."/>
            <person name="Tomsovsky M."/>
            <person name="Tulloss R.E."/>
            <person name="Uehling J."/>
            <person name="Grigoriev I.V."/>
            <person name="Vagvolgyi C."/>
            <person name="Papp T."/>
            <person name="Martin F.M."/>
            <person name="Miettinen O."/>
            <person name="Hibbett D.S."/>
            <person name="Nagy L.G."/>
        </authorList>
    </citation>
    <scope>NUCLEOTIDE SEQUENCE [LARGE SCALE GENOMIC DNA]</scope>
    <source>
        <strain evidence="1 2">NL-1719</strain>
    </source>
</reference>
<proteinExistence type="predicted"/>
<name>A0ACD3AH53_9AGAR</name>
<accession>A0ACD3AH53</accession>